<evidence type="ECO:0000256" key="7">
    <source>
        <dbReference type="ARBA" id="ARBA00022692"/>
    </source>
</evidence>
<name>A0A7X1AXV2_9BACT</name>
<evidence type="ECO:0000256" key="8">
    <source>
        <dbReference type="ARBA" id="ARBA00022989"/>
    </source>
</evidence>
<accession>A0A7X1AXV2</accession>
<proteinExistence type="inferred from homology"/>
<dbReference type="PANTHER" id="PTHR30012:SF0">
    <property type="entry name" value="TYPE II SECRETION SYSTEM PROTEIN F-RELATED"/>
    <property type="match status" value="1"/>
</dbReference>
<organism evidence="15 16">
    <name type="scientific">Puniceicoccus vermicola</name>
    <dbReference type="NCBI Taxonomy" id="388746"/>
    <lineage>
        <taxon>Bacteria</taxon>
        <taxon>Pseudomonadati</taxon>
        <taxon>Verrucomicrobiota</taxon>
        <taxon>Opitutia</taxon>
        <taxon>Puniceicoccales</taxon>
        <taxon>Puniceicoccaceae</taxon>
        <taxon>Puniceicoccus</taxon>
    </lineage>
</organism>
<evidence type="ECO:0000256" key="13">
    <source>
        <dbReference type="SAM" id="Phobius"/>
    </source>
</evidence>
<comment type="subcellular location">
    <subcellularLocation>
        <location evidence="2">Cell inner membrane</location>
        <topology evidence="2">Multi-pass membrane protein</topology>
    </subcellularLocation>
    <subcellularLocation>
        <location evidence="11">Cell membrane</location>
        <topology evidence="11">Multi-pass membrane protein</topology>
    </subcellularLocation>
</comment>
<gene>
    <name evidence="15" type="ORF">H5P30_04105</name>
</gene>
<keyword evidence="9 13" id="KW-0472">Membrane</keyword>
<dbReference type="InterPro" id="IPR001992">
    <property type="entry name" value="T2SS_GspF/T4SS_PilC_CS"/>
</dbReference>
<keyword evidence="5" id="KW-1003">Cell membrane</keyword>
<dbReference type="PANTHER" id="PTHR30012">
    <property type="entry name" value="GENERAL SECRETION PATHWAY PROTEIN"/>
    <property type="match status" value="1"/>
</dbReference>
<comment type="caution">
    <text evidence="15">The sequence shown here is derived from an EMBL/GenBank/DDBJ whole genome shotgun (WGS) entry which is preliminary data.</text>
</comment>
<evidence type="ECO:0000313" key="16">
    <source>
        <dbReference type="Proteomes" id="UP000525652"/>
    </source>
</evidence>
<dbReference type="AlphaFoldDB" id="A0A7X1AXV2"/>
<evidence type="ECO:0000256" key="10">
    <source>
        <dbReference type="ARBA" id="ARBA00030750"/>
    </source>
</evidence>
<feature type="domain" description="Type II secretion system protein GspF" evidence="14">
    <location>
        <begin position="282"/>
        <end position="404"/>
    </location>
</feature>
<dbReference type="Proteomes" id="UP000525652">
    <property type="component" value="Unassembled WGS sequence"/>
</dbReference>
<dbReference type="InterPro" id="IPR042094">
    <property type="entry name" value="T2SS_GspF_sf"/>
</dbReference>
<feature type="compositionally biased region" description="Basic residues" evidence="12">
    <location>
        <begin position="48"/>
        <end position="63"/>
    </location>
</feature>
<dbReference type="InterPro" id="IPR018076">
    <property type="entry name" value="T2SS_GspF_dom"/>
</dbReference>
<keyword evidence="7 11" id="KW-0812">Transmembrane</keyword>
<dbReference type="PROSITE" id="PS00874">
    <property type="entry name" value="T2SP_F"/>
    <property type="match status" value="1"/>
</dbReference>
<dbReference type="Pfam" id="PF00482">
    <property type="entry name" value="T2SSF"/>
    <property type="match status" value="2"/>
</dbReference>
<dbReference type="Gene3D" id="1.20.81.30">
    <property type="entry name" value="Type II secretion system (T2SS), domain F"/>
    <property type="match status" value="2"/>
</dbReference>
<keyword evidence="16" id="KW-1185">Reference proteome</keyword>
<dbReference type="EMBL" id="JACHVA010000040">
    <property type="protein sequence ID" value="MBC2600958.1"/>
    <property type="molecule type" value="Genomic_DNA"/>
</dbReference>
<evidence type="ECO:0000256" key="4">
    <source>
        <dbReference type="ARBA" id="ARBA00022448"/>
    </source>
</evidence>
<keyword evidence="4 11" id="KW-0813">Transport</keyword>
<evidence type="ECO:0000256" key="9">
    <source>
        <dbReference type="ARBA" id="ARBA00023136"/>
    </source>
</evidence>
<feature type="region of interest" description="Disordered" evidence="12">
    <location>
        <begin position="1"/>
        <end position="64"/>
    </location>
</feature>
<comment type="function">
    <text evidence="1">Component of the type II secretion system inner membrane complex required for the energy-dependent secretion of extracellular factors such as proteases and toxins from the periplasm.</text>
</comment>
<protein>
    <recommendedName>
        <fullName evidence="10">General secretion pathway protein F</fullName>
    </recommendedName>
</protein>
<evidence type="ECO:0000256" key="6">
    <source>
        <dbReference type="ARBA" id="ARBA00022519"/>
    </source>
</evidence>
<feature type="transmembrane region" description="Helical" evidence="13">
    <location>
        <begin position="233"/>
        <end position="251"/>
    </location>
</feature>
<evidence type="ECO:0000259" key="14">
    <source>
        <dbReference type="Pfam" id="PF00482"/>
    </source>
</evidence>
<dbReference type="GO" id="GO:0015628">
    <property type="term" value="P:protein secretion by the type II secretion system"/>
    <property type="evidence" value="ECO:0007669"/>
    <property type="project" value="TreeGrafter"/>
</dbReference>
<evidence type="ECO:0000256" key="3">
    <source>
        <dbReference type="ARBA" id="ARBA00005745"/>
    </source>
</evidence>
<dbReference type="GO" id="GO:0005886">
    <property type="term" value="C:plasma membrane"/>
    <property type="evidence" value="ECO:0007669"/>
    <property type="project" value="UniProtKB-SubCell"/>
</dbReference>
<evidence type="ECO:0000256" key="2">
    <source>
        <dbReference type="ARBA" id="ARBA00004429"/>
    </source>
</evidence>
<evidence type="ECO:0000313" key="15">
    <source>
        <dbReference type="EMBL" id="MBC2600958.1"/>
    </source>
</evidence>
<evidence type="ECO:0000256" key="11">
    <source>
        <dbReference type="RuleBase" id="RU003923"/>
    </source>
</evidence>
<evidence type="ECO:0000256" key="12">
    <source>
        <dbReference type="SAM" id="MobiDB-lite"/>
    </source>
</evidence>
<dbReference type="FunFam" id="1.20.81.30:FF:000001">
    <property type="entry name" value="Type II secretion system protein F"/>
    <property type="match status" value="2"/>
</dbReference>
<feature type="domain" description="Type II secretion system protein GspF" evidence="14">
    <location>
        <begin position="77"/>
        <end position="200"/>
    </location>
</feature>
<keyword evidence="6" id="KW-0997">Cell inner membrane</keyword>
<dbReference type="InterPro" id="IPR003004">
    <property type="entry name" value="GspF/PilC"/>
</dbReference>
<sequence>MPQFSYKAIDGNGKERRGKVNAASPEEANSQLTNMGLMPLEVTESKGRSKRGASKPKAQKKKSSLFGRIKNEELTLFTRQLATLLRSGVPLLRGLDVMERQEKNAKLAQIIGSLAENVRAGNSFSDGLTQYPKYFDKLYVNMVRAGEAGGVLETVLDRLAGFMEKSLRLRKRVKSAMVYPSVVVFVAIVIVVLLMVVVVPKFEQIFEEMLRGAALPTVTQIVIGTSRFIQENILIVLGAIVAVAVIGRILVKTPAGGRAKDMVLYKLPKVGDLLSKANIARFTRTFGTLLSSGVPILDALVITREIVSNRYFADAIGRIHDQVRDGESVAGPMANEKVFPTMVTSMVEVGEETGELDEMLTRVADNYDEDVDNAVNGITSIIEPVMIVFLAVVVGFIVIALFMPIIKIIETLSV</sequence>
<keyword evidence="8 13" id="KW-1133">Transmembrane helix</keyword>
<feature type="transmembrane region" description="Helical" evidence="13">
    <location>
        <begin position="385"/>
        <end position="406"/>
    </location>
</feature>
<comment type="similarity">
    <text evidence="3 11">Belongs to the GSP F family.</text>
</comment>
<evidence type="ECO:0000256" key="5">
    <source>
        <dbReference type="ARBA" id="ARBA00022475"/>
    </source>
</evidence>
<reference evidence="15 16" key="1">
    <citation type="submission" date="2020-07" db="EMBL/GenBank/DDBJ databases">
        <authorList>
            <person name="Feng X."/>
        </authorList>
    </citation>
    <scope>NUCLEOTIDE SEQUENCE [LARGE SCALE GENOMIC DNA]</scope>
    <source>
        <strain evidence="15 16">JCM14086</strain>
    </source>
</reference>
<dbReference type="RefSeq" id="WP_185691692.1">
    <property type="nucleotide sequence ID" value="NZ_JACHVA010000040.1"/>
</dbReference>
<evidence type="ECO:0000256" key="1">
    <source>
        <dbReference type="ARBA" id="ARBA00002684"/>
    </source>
</evidence>
<dbReference type="PRINTS" id="PR00812">
    <property type="entry name" value="BCTERIALGSPF"/>
</dbReference>
<feature type="transmembrane region" description="Helical" evidence="13">
    <location>
        <begin position="176"/>
        <end position="199"/>
    </location>
</feature>